<evidence type="ECO:0000256" key="1">
    <source>
        <dbReference type="ARBA" id="ARBA00022849"/>
    </source>
</evidence>
<dbReference type="RefSeq" id="WP_319976865.1">
    <property type="nucleotide sequence ID" value="NZ_JAXAVU010000009.1"/>
</dbReference>
<comment type="caution">
    <text evidence="3">The sequence shown here is derived from an EMBL/GenBank/DDBJ whole genome shotgun (WGS) entry which is preliminary data.</text>
</comment>
<dbReference type="SMART" id="SM00418">
    <property type="entry name" value="HTH_ARSR"/>
    <property type="match status" value="1"/>
</dbReference>
<dbReference type="CDD" id="cd00090">
    <property type="entry name" value="HTH_ARSR"/>
    <property type="match status" value="1"/>
</dbReference>
<reference evidence="3 4" key="1">
    <citation type="submission" date="2023-11" db="EMBL/GenBank/DDBJ databases">
        <title>Lentzea sokolovensis, sp. nov., Lentzea kristufkii, sp. nov., and Lentzea miocenensis, sp. nov., rare actinobacteria from Sokolov Coal Basin, Miocene lacustrine sediment, Czech Republic.</title>
        <authorList>
            <person name="Lara A."/>
            <person name="Kotroba L."/>
            <person name="Nouioui I."/>
            <person name="Neumann-Schaal M."/>
            <person name="Mast Y."/>
            <person name="Chronakova A."/>
        </authorList>
    </citation>
    <scope>NUCLEOTIDE SEQUENCE [LARGE SCALE GENOMIC DNA]</scope>
    <source>
        <strain evidence="3 4">BCCO 10_0061</strain>
    </source>
</reference>
<evidence type="ECO:0000259" key="2">
    <source>
        <dbReference type="PROSITE" id="PS50987"/>
    </source>
</evidence>
<dbReference type="CDD" id="cd16345">
    <property type="entry name" value="LMWP_ArsC"/>
    <property type="match status" value="1"/>
</dbReference>
<dbReference type="Gene3D" id="3.40.50.2300">
    <property type="match status" value="1"/>
</dbReference>
<dbReference type="InterPro" id="IPR036388">
    <property type="entry name" value="WH-like_DNA-bd_sf"/>
</dbReference>
<organism evidence="3 4">
    <name type="scientific">Lentzea sokolovensis</name>
    <dbReference type="NCBI Taxonomy" id="3095429"/>
    <lineage>
        <taxon>Bacteria</taxon>
        <taxon>Bacillati</taxon>
        <taxon>Actinomycetota</taxon>
        <taxon>Actinomycetes</taxon>
        <taxon>Pseudonocardiales</taxon>
        <taxon>Pseudonocardiaceae</taxon>
        <taxon>Lentzea</taxon>
    </lineage>
</organism>
<dbReference type="PROSITE" id="PS50987">
    <property type="entry name" value="HTH_ARSR_2"/>
    <property type="match status" value="1"/>
</dbReference>
<dbReference type="SUPFAM" id="SSF46785">
    <property type="entry name" value="Winged helix' DNA-binding domain"/>
    <property type="match status" value="1"/>
</dbReference>
<dbReference type="InterPro" id="IPR011991">
    <property type="entry name" value="ArsR-like_HTH"/>
</dbReference>
<sequence length="257" mass="28238">MVADRRTPDAPLFLRLAGEQLRWDLLRELARSDLRVGDLITAVGQPQSLVSYHLRKLRSGGLVSSRRSSADGRDTYYRLDLGRCAELLAGTGQGLHPALDLVPPAPPAEESVRGRVLFLCTGNSSRSQMAEALLRHRAPRVEVMSAGSHPKPLHPNAFAVMRERGIDLSGHRSKHLDEFAGQHFDHVISLCDKVREVCPEFPGHPGLVHWSMPDPSAAGDTAEVGYPAFSRAADELSTRIGFLVQNLAHPRPQETRS</sequence>
<name>A0ABU4UYT1_9PSEU</name>
<protein>
    <submittedName>
        <fullName evidence="3">MarR family transcriptional regulator</fullName>
    </submittedName>
</protein>
<evidence type="ECO:0000313" key="3">
    <source>
        <dbReference type="EMBL" id="MDX8144697.1"/>
    </source>
</evidence>
<dbReference type="InterPro" id="IPR036196">
    <property type="entry name" value="Ptyr_pPase_sf"/>
</dbReference>
<dbReference type="Pfam" id="PF01022">
    <property type="entry name" value="HTH_5"/>
    <property type="match status" value="1"/>
</dbReference>
<dbReference type="PANTHER" id="PTHR43428:SF1">
    <property type="entry name" value="ARSENATE REDUCTASE"/>
    <property type="match status" value="1"/>
</dbReference>
<proteinExistence type="predicted"/>
<dbReference type="Pfam" id="PF01451">
    <property type="entry name" value="LMWPc"/>
    <property type="match status" value="1"/>
</dbReference>
<keyword evidence="1" id="KW-0059">Arsenical resistance</keyword>
<evidence type="ECO:0000313" key="4">
    <source>
        <dbReference type="Proteomes" id="UP001285352"/>
    </source>
</evidence>
<dbReference type="InterPro" id="IPR023485">
    <property type="entry name" value="Ptyr_pPase"/>
</dbReference>
<dbReference type="SUPFAM" id="SSF52788">
    <property type="entry name" value="Phosphotyrosine protein phosphatases I"/>
    <property type="match status" value="1"/>
</dbReference>
<dbReference type="PANTHER" id="PTHR43428">
    <property type="entry name" value="ARSENATE REDUCTASE"/>
    <property type="match status" value="1"/>
</dbReference>
<dbReference type="Gene3D" id="1.10.10.10">
    <property type="entry name" value="Winged helix-like DNA-binding domain superfamily/Winged helix DNA-binding domain"/>
    <property type="match status" value="1"/>
</dbReference>
<dbReference type="InterPro" id="IPR036390">
    <property type="entry name" value="WH_DNA-bd_sf"/>
</dbReference>
<dbReference type="InterPro" id="IPR001845">
    <property type="entry name" value="HTH_ArsR_DNA-bd_dom"/>
</dbReference>
<dbReference type="EMBL" id="JAXAVU010000009">
    <property type="protein sequence ID" value="MDX8144697.1"/>
    <property type="molecule type" value="Genomic_DNA"/>
</dbReference>
<dbReference type="SMART" id="SM00226">
    <property type="entry name" value="LMWPc"/>
    <property type="match status" value="1"/>
</dbReference>
<keyword evidence="4" id="KW-1185">Reference proteome</keyword>
<accession>A0ABU4UYT1</accession>
<gene>
    <name evidence="3" type="ORF">SK854_21450</name>
</gene>
<feature type="domain" description="HTH arsR-type" evidence="2">
    <location>
        <begin position="2"/>
        <end position="99"/>
    </location>
</feature>
<dbReference type="Proteomes" id="UP001285352">
    <property type="component" value="Unassembled WGS sequence"/>
</dbReference>